<feature type="transmembrane region" description="Helical" evidence="7">
    <location>
        <begin position="20"/>
        <end position="40"/>
    </location>
</feature>
<keyword evidence="6" id="KW-0449">Lipoprotein</keyword>
<comment type="similarity">
    <text evidence="1">Belongs to the EcnA/EcnB lipoprotein family.</text>
</comment>
<evidence type="ECO:0000256" key="1">
    <source>
        <dbReference type="ARBA" id="ARBA00010296"/>
    </source>
</evidence>
<keyword evidence="5" id="KW-0564">Palmitate</keyword>
<evidence type="ECO:0000256" key="4">
    <source>
        <dbReference type="ARBA" id="ARBA00023136"/>
    </source>
</evidence>
<evidence type="ECO:0008006" key="10">
    <source>
        <dbReference type="Google" id="ProtNLM"/>
    </source>
</evidence>
<dbReference type="Pfam" id="PF08085">
    <property type="entry name" value="Entericidin"/>
    <property type="match status" value="1"/>
</dbReference>
<name>A0ABM7GBY3_9GAMM</name>
<evidence type="ECO:0000256" key="5">
    <source>
        <dbReference type="ARBA" id="ARBA00023139"/>
    </source>
</evidence>
<keyword evidence="7" id="KW-1133">Transmembrane helix</keyword>
<evidence type="ECO:0000256" key="6">
    <source>
        <dbReference type="ARBA" id="ARBA00023288"/>
    </source>
</evidence>
<evidence type="ECO:0000256" key="3">
    <source>
        <dbReference type="ARBA" id="ARBA00022729"/>
    </source>
</evidence>
<accession>A0ABM7GBY3</accession>
<evidence type="ECO:0000313" key="9">
    <source>
        <dbReference type="Proteomes" id="UP000289555"/>
    </source>
</evidence>
<dbReference type="EMBL" id="AP019416">
    <property type="protein sequence ID" value="BBI47908.1"/>
    <property type="molecule type" value="Genomic_DNA"/>
</dbReference>
<sequence>MLLSTHFYSLAFKETTMNRTIALGIVMMVTLLLVSGCNTIRGAGEDLQQGGEAIQRAAS</sequence>
<evidence type="ECO:0000256" key="7">
    <source>
        <dbReference type="SAM" id="Phobius"/>
    </source>
</evidence>
<protein>
    <recommendedName>
        <fullName evidence="10">Entericidin</fullName>
    </recommendedName>
</protein>
<organism evidence="8 9">
    <name type="scientific">Vreelandella olivaria</name>
    <dbReference type="NCBI Taxonomy" id="390919"/>
    <lineage>
        <taxon>Bacteria</taxon>
        <taxon>Pseudomonadati</taxon>
        <taxon>Pseudomonadota</taxon>
        <taxon>Gammaproteobacteria</taxon>
        <taxon>Oceanospirillales</taxon>
        <taxon>Halomonadaceae</taxon>
        <taxon>Vreelandella</taxon>
    </lineage>
</organism>
<keyword evidence="9" id="KW-1185">Reference proteome</keyword>
<dbReference type="Proteomes" id="UP000289555">
    <property type="component" value="Chromosome"/>
</dbReference>
<proteinExistence type="inferred from homology"/>
<keyword evidence="7" id="KW-0812">Transmembrane</keyword>
<evidence type="ECO:0000313" key="8">
    <source>
        <dbReference type="EMBL" id="BBI47908.1"/>
    </source>
</evidence>
<keyword evidence="2" id="KW-1003">Cell membrane</keyword>
<evidence type="ECO:0000256" key="2">
    <source>
        <dbReference type="ARBA" id="ARBA00022475"/>
    </source>
</evidence>
<gene>
    <name evidence="8" type="ORF">HORIV_03290</name>
</gene>
<keyword evidence="3" id="KW-0732">Signal</keyword>
<keyword evidence="4 7" id="KW-0472">Membrane</keyword>
<dbReference type="InterPro" id="IPR012556">
    <property type="entry name" value="Entericidin"/>
</dbReference>
<reference evidence="9" key="1">
    <citation type="journal article" date="2019" name="Microbiol. Resour. Announc.">
        <title>Complete Genome Sequence of Halomonas olivaria, a Moderately Halophilic Bacterium Isolated from Olive Processing Effluents, Obtained by Nanopore Sequencing.</title>
        <authorList>
            <person name="Nagata S."/>
            <person name="Ii K.M."/>
            <person name="Tsukimi T."/>
            <person name="Miura M.C."/>
            <person name="Galipon J."/>
            <person name="Arakawa K."/>
        </authorList>
    </citation>
    <scope>NUCLEOTIDE SEQUENCE [LARGE SCALE GENOMIC DNA]</scope>
    <source>
        <strain evidence="9">TYRC17</strain>
    </source>
</reference>